<dbReference type="GO" id="GO:0008360">
    <property type="term" value="P:regulation of cell shape"/>
    <property type="evidence" value="ECO:0007669"/>
    <property type="project" value="TreeGrafter"/>
</dbReference>
<evidence type="ECO:0000313" key="3">
    <source>
        <dbReference type="EMBL" id="VDK63949.1"/>
    </source>
</evidence>
<proteinExistence type="predicted"/>
<dbReference type="Gene3D" id="2.60.40.10">
    <property type="entry name" value="Immunoglobulins"/>
    <property type="match status" value="3"/>
</dbReference>
<feature type="domain" description="IPT/TIG" evidence="2">
    <location>
        <begin position="48"/>
        <end position="137"/>
    </location>
</feature>
<dbReference type="SUPFAM" id="SSF81296">
    <property type="entry name" value="E set domains"/>
    <property type="match status" value="3"/>
</dbReference>
<dbReference type="WBParaSite" id="ASIM_0001884901-mRNA-1">
    <property type="protein sequence ID" value="ASIM_0001884901-mRNA-1"/>
    <property type="gene ID" value="ASIM_0001884901"/>
</dbReference>
<feature type="domain" description="IPT/TIG" evidence="2">
    <location>
        <begin position="138"/>
        <end position="226"/>
    </location>
</feature>
<dbReference type="GO" id="GO:0008045">
    <property type="term" value="P:motor neuron axon guidance"/>
    <property type="evidence" value="ECO:0007669"/>
    <property type="project" value="TreeGrafter"/>
</dbReference>
<evidence type="ECO:0000259" key="2">
    <source>
        <dbReference type="SMART" id="SM00429"/>
    </source>
</evidence>
<dbReference type="Proteomes" id="UP000267096">
    <property type="component" value="Unassembled WGS sequence"/>
</dbReference>
<keyword evidence="1" id="KW-0472">Membrane</keyword>
<dbReference type="InterPro" id="IPR002909">
    <property type="entry name" value="IPT_dom"/>
</dbReference>
<dbReference type="SMART" id="SM00429">
    <property type="entry name" value="IPT"/>
    <property type="match status" value="3"/>
</dbReference>
<dbReference type="GO" id="GO:0050772">
    <property type="term" value="P:positive regulation of axonogenesis"/>
    <property type="evidence" value="ECO:0007669"/>
    <property type="project" value="TreeGrafter"/>
</dbReference>
<dbReference type="Gene3D" id="1.10.506.10">
    <property type="entry name" value="GTPase Activation - p120gap, domain 1"/>
    <property type="match status" value="1"/>
</dbReference>
<dbReference type="OrthoDB" id="125363at2759"/>
<evidence type="ECO:0000313" key="5">
    <source>
        <dbReference type="WBParaSite" id="ASIM_0001884901-mRNA-1"/>
    </source>
</evidence>
<sequence length="645" mass="72230">MGSDCSTCLSLDQKWGCIWCDNACSHLSQCIAPSDQLVSHSADALCPKPFIESFEPKSGPLEGGTLVEIRGRELGISLQDIKDRVFIGGSKCDVLQYVVSKRIICSIMSGSGSSPVQLRFGNSGKRFADSESRFKFVDPQPKSIYPSYGPVSGGTKVVIYGTNLNVGSNMSVFVGEHRCQLLRDENEMNGALTCLTGRVHRPQVIASIRIQIDRAERILERKFEYREDPVIRSIYPTSAFESGGRLITVEGSNLDTIQKPKMYIASIDSNSNEELISSISDCQVSNSSSMLCRSPKINLPPSVSPSTYSRWPVGFLLDNVQSTLASLSSVQITIVPDPQFVPFKGIRIHRPDQLFLIEGNYLSHAASAEDYKIYIGSSRCKVTLLDKRQLMCRAPLKEPRATDEKGNEVEGGRPLLTVIIGSIRHELGFVEYESSALRLSLSRLLLLLIGGVLVCTIVTVLAFIMYRRKRDEREKDYKRIQLKMEYLEFNVRNECKQAFAELQTDVTDLTMAVEGYGIPFQDKSEFISRLLFKDIRPINTMLSTSSLYSSHSSVALAQFESLMNDKRFVYSIVEMIELDISFSIDEKRYISSLLISSLFPNFVYFTDVILSLIHIHISNAIQVLIFTSLFICFCFACKPLQRTNS</sequence>
<dbReference type="GO" id="GO:0097374">
    <property type="term" value="P:sensory neuron axon guidance"/>
    <property type="evidence" value="ECO:0007669"/>
    <property type="project" value="TreeGrafter"/>
</dbReference>
<dbReference type="PANTHER" id="PTHR22625">
    <property type="entry name" value="PLEXIN"/>
    <property type="match status" value="1"/>
</dbReference>
<dbReference type="InterPro" id="IPR031148">
    <property type="entry name" value="Plexin"/>
</dbReference>
<dbReference type="InterPro" id="IPR008936">
    <property type="entry name" value="Rho_GTPase_activation_prot"/>
</dbReference>
<feature type="transmembrane region" description="Helical" evidence="1">
    <location>
        <begin position="593"/>
        <end position="615"/>
    </location>
</feature>
<dbReference type="Pfam" id="PF08337">
    <property type="entry name" value="Plexin_cytopl"/>
    <property type="match status" value="1"/>
</dbReference>
<dbReference type="GO" id="GO:0017154">
    <property type="term" value="F:semaphorin receptor activity"/>
    <property type="evidence" value="ECO:0007669"/>
    <property type="project" value="InterPro"/>
</dbReference>
<dbReference type="EMBL" id="UYRR01035222">
    <property type="protein sequence ID" value="VDK63949.1"/>
    <property type="molecule type" value="Genomic_DNA"/>
</dbReference>
<accession>A0A0M3KCZ7</accession>
<dbReference type="GO" id="GO:0030334">
    <property type="term" value="P:regulation of cell migration"/>
    <property type="evidence" value="ECO:0007669"/>
    <property type="project" value="TreeGrafter"/>
</dbReference>
<keyword evidence="1" id="KW-0812">Transmembrane</keyword>
<feature type="transmembrane region" description="Helical" evidence="1">
    <location>
        <begin position="621"/>
        <end position="640"/>
    </location>
</feature>
<keyword evidence="4" id="KW-1185">Reference proteome</keyword>
<dbReference type="GO" id="GO:0002116">
    <property type="term" value="C:semaphorin receptor complex"/>
    <property type="evidence" value="ECO:0007669"/>
    <property type="project" value="TreeGrafter"/>
</dbReference>
<evidence type="ECO:0000256" key="1">
    <source>
        <dbReference type="SAM" id="Phobius"/>
    </source>
</evidence>
<evidence type="ECO:0000313" key="4">
    <source>
        <dbReference type="Proteomes" id="UP000267096"/>
    </source>
</evidence>
<organism evidence="5">
    <name type="scientific">Anisakis simplex</name>
    <name type="common">Herring worm</name>
    <dbReference type="NCBI Taxonomy" id="6269"/>
    <lineage>
        <taxon>Eukaryota</taxon>
        <taxon>Metazoa</taxon>
        <taxon>Ecdysozoa</taxon>
        <taxon>Nematoda</taxon>
        <taxon>Chromadorea</taxon>
        <taxon>Rhabditida</taxon>
        <taxon>Spirurina</taxon>
        <taxon>Ascaridomorpha</taxon>
        <taxon>Ascaridoidea</taxon>
        <taxon>Anisakidae</taxon>
        <taxon>Anisakis</taxon>
        <taxon>Anisakis simplex complex</taxon>
    </lineage>
</organism>
<dbReference type="PANTHER" id="PTHR22625:SF44">
    <property type="entry name" value="PLEXIN-B"/>
    <property type="match status" value="1"/>
</dbReference>
<protein>
    <submittedName>
        <fullName evidence="5">Plexin-D1 (inferred by orthology to a human protein)</fullName>
    </submittedName>
</protein>
<dbReference type="Pfam" id="PF01833">
    <property type="entry name" value="TIG"/>
    <property type="match status" value="4"/>
</dbReference>
<name>A0A0M3KCZ7_ANISI</name>
<gene>
    <name evidence="3" type="ORF">ASIM_LOCUS18245</name>
</gene>
<reference evidence="3 4" key="2">
    <citation type="submission" date="2018-11" db="EMBL/GenBank/DDBJ databases">
        <authorList>
            <consortium name="Pathogen Informatics"/>
        </authorList>
    </citation>
    <scope>NUCLEOTIDE SEQUENCE [LARGE SCALE GENOMIC DNA]</scope>
</reference>
<dbReference type="GO" id="GO:0007162">
    <property type="term" value="P:negative regulation of cell adhesion"/>
    <property type="evidence" value="ECO:0007669"/>
    <property type="project" value="TreeGrafter"/>
</dbReference>
<feature type="domain" description="IPT/TIG" evidence="2">
    <location>
        <begin position="228"/>
        <end position="334"/>
    </location>
</feature>
<reference evidence="5" key="1">
    <citation type="submission" date="2017-02" db="UniProtKB">
        <authorList>
            <consortium name="WormBaseParasite"/>
        </authorList>
    </citation>
    <scope>IDENTIFICATION</scope>
</reference>
<dbReference type="InterPro" id="IPR014756">
    <property type="entry name" value="Ig_E-set"/>
</dbReference>
<dbReference type="AlphaFoldDB" id="A0A0M3KCZ7"/>
<dbReference type="InterPro" id="IPR013783">
    <property type="entry name" value="Ig-like_fold"/>
</dbReference>
<dbReference type="GO" id="GO:0005886">
    <property type="term" value="C:plasma membrane"/>
    <property type="evidence" value="ECO:0007669"/>
    <property type="project" value="TreeGrafter"/>
</dbReference>
<keyword evidence="1" id="KW-1133">Transmembrane helix</keyword>
<feature type="transmembrane region" description="Helical" evidence="1">
    <location>
        <begin position="444"/>
        <end position="466"/>
    </location>
</feature>
<dbReference type="InterPro" id="IPR013548">
    <property type="entry name" value="Plexin_cytoplasmic_RasGAP_dom"/>
</dbReference>